<evidence type="ECO:0000256" key="5">
    <source>
        <dbReference type="ARBA" id="ARBA00022490"/>
    </source>
</evidence>
<dbReference type="GO" id="GO:0006427">
    <property type="term" value="P:histidyl-tRNA aminoacylation"/>
    <property type="evidence" value="ECO:0007669"/>
    <property type="project" value="TreeGrafter"/>
</dbReference>
<dbReference type="HAMAP" id="MF_00125">
    <property type="entry name" value="HisZ"/>
    <property type="match status" value="1"/>
</dbReference>
<comment type="miscellaneous">
    <text evidence="9">This function is generally fulfilled by the C-terminal part of HisG, which is missing in some bacteria such as this one.</text>
</comment>
<dbReference type="PANTHER" id="PTHR43707:SF6">
    <property type="entry name" value="ATP PHOSPHORIBOSYLTRANSFERASE REGULATORY SUBUNIT"/>
    <property type="match status" value="1"/>
</dbReference>
<gene>
    <name evidence="9" type="primary">hisZ</name>
    <name evidence="12" type="ordered locus">Ilyop_2699</name>
</gene>
<protein>
    <recommendedName>
        <fullName evidence="4 9">ATP phosphoribosyltransferase regulatory subunit</fullName>
    </recommendedName>
</protein>
<reference evidence="12 13" key="1">
    <citation type="journal article" date="2010" name="Stand. Genomic Sci.">
        <title>Complete genome sequence of Ilyobacter polytropus type strain (CuHbu1).</title>
        <authorList>
            <person name="Sikorski J."/>
            <person name="Chertkov O."/>
            <person name="Lapidus A."/>
            <person name="Nolan M."/>
            <person name="Lucas S."/>
            <person name="Del Rio T.G."/>
            <person name="Tice H."/>
            <person name="Cheng J.F."/>
            <person name="Tapia R."/>
            <person name="Han C."/>
            <person name="Goodwin L."/>
            <person name="Pitluck S."/>
            <person name="Liolios K."/>
            <person name="Ivanova N."/>
            <person name="Mavromatis K."/>
            <person name="Mikhailova N."/>
            <person name="Pati A."/>
            <person name="Chen A."/>
            <person name="Palaniappan K."/>
            <person name="Land M."/>
            <person name="Hauser L."/>
            <person name="Chang Y.J."/>
            <person name="Jeffries C.D."/>
            <person name="Brambilla E."/>
            <person name="Yasawong M."/>
            <person name="Rohde M."/>
            <person name="Pukall R."/>
            <person name="Spring S."/>
            <person name="Goker M."/>
            <person name="Woyke T."/>
            <person name="Bristow J."/>
            <person name="Eisen J.A."/>
            <person name="Markowitz V."/>
            <person name="Hugenholtz P."/>
            <person name="Kyrpides N.C."/>
            <person name="Klenk H.P."/>
        </authorList>
    </citation>
    <scope>NUCLEOTIDE SEQUENCE [LARGE SCALE GENOMIC DNA]</scope>
    <source>
        <strain evidence="13">ATCC 51220 / DSM 2926 / LMG 16218 / CuHBu1</strain>
        <plasmid evidence="13">pILYOP01</plasmid>
    </source>
</reference>
<keyword evidence="13" id="KW-1185">Reference proteome</keyword>
<feature type="binding site" evidence="10">
    <location>
        <position position="109"/>
    </location>
    <ligand>
        <name>L-histidine</name>
        <dbReference type="ChEBI" id="CHEBI:57595"/>
    </ligand>
</feature>
<accession>E3HCQ9</accession>
<evidence type="ECO:0000256" key="9">
    <source>
        <dbReference type="HAMAP-Rule" id="MF_00125"/>
    </source>
</evidence>
<evidence type="ECO:0000256" key="10">
    <source>
        <dbReference type="PIRSR" id="PIRSR001549-1"/>
    </source>
</evidence>
<evidence type="ECO:0000256" key="8">
    <source>
        <dbReference type="ARBA" id="ARBA00025246"/>
    </source>
</evidence>
<proteinExistence type="inferred from homology"/>
<name>E3HCQ9_ILYPC</name>
<feature type="binding site" evidence="10">
    <location>
        <position position="105"/>
    </location>
    <ligand>
        <name>L-histidine</name>
        <dbReference type="ChEBI" id="CHEBI:57595"/>
    </ligand>
</feature>
<comment type="similarity">
    <text evidence="3 9">Belongs to the class-II aminoacyl-tRNA synthetase family. HisZ subfamily.</text>
</comment>
<keyword evidence="12" id="KW-0030">Aminoacyl-tRNA synthetase</keyword>
<evidence type="ECO:0000313" key="13">
    <source>
        <dbReference type="Proteomes" id="UP000006875"/>
    </source>
</evidence>
<evidence type="ECO:0000256" key="1">
    <source>
        <dbReference type="ARBA" id="ARBA00004496"/>
    </source>
</evidence>
<dbReference type="InterPro" id="IPR041715">
    <property type="entry name" value="HisRS-like_core"/>
</dbReference>
<evidence type="ECO:0000256" key="3">
    <source>
        <dbReference type="ARBA" id="ARBA00005539"/>
    </source>
</evidence>
<comment type="pathway">
    <text evidence="2 9">Amino-acid biosynthesis; L-histidine biosynthesis; L-histidine from 5-phospho-alpha-D-ribose 1-diphosphate: step 1/9.</text>
</comment>
<evidence type="ECO:0000259" key="11">
    <source>
        <dbReference type="Pfam" id="PF13393"/>
    </source>
</evidence>
<keyword evidence="5 9" id="KW-0963">Cytoplasm</keyword>
<evidence type="ECO:0000313" key="12">
    <source>
        <dbReference type="EMBL" id="ADO84454.1"/>
    </source>
</evidence>
<evidence type="ECO:0000256" key="6">
    <source>
        <dbReference type="ARBA" id="ARBA00022605"/>
    </source>
</evidence>
<evidence type="ECO:0000256" key="4">
    <source>
        <dbReference type="ARBA" id="ARBA00020397"/>
    </source>
</evidence>
<dbReference type="Pfam" id="PF13393">
    <property type="entry name" value="tRNA-synt_His"/>
    <property type="match status" value="1"/>
</dbReference>
<keyword evidence="7 9" id="KW-0368">Histidine biosynthesis</keyword>
<keyword evidence="6 9" id="KW-0028">Amino-acid biosynthesis</keyword>
<organism evidence="12 13">
    <name type="scientific">Ilyobacter polytropus (strain ATCC 51220 / DSM 2926 / LMG 16218 / CuHBu1)</name>
    <dbReference type="NCBI Taxonomy" id="572544"/>
    <lineage>
        <taxon>Bacteria</taxon>
        <taxon>Fusobacteriati</taxon>
        <taxon>Fusobacteriota</taxon>
        <taxon>Fusobacteriia</taxon>
        <taxon>Fusobacteriales</taxon>
        <taxon>Fusobacteriaceae</taxon>
        <taxon>Ilyobacter</taxon>
    </lineage>
</organism>
<geneLocation type="plasmid" evidence="12 13">
    <name>pILYOP01</name>
</geneLocation>
<dbReference type="AlphaFoldDB" id="E3HCQ9"/>
<dbReference type="PANTHER" id="PTHR43707">
    <property type="entry name" value="HISTIDYL-TRNA SYNTHETASE"/>
    <property type="match status" value="1"/>
</dbReference>
<evidence type="ECO:0000256" key="2">
    <source>
        <dbReference type="ARBA" id="ARBA00004667"/>
    </source>
</evidence>
<dbReference type="InterPro" id="IPR045864">
    <property type="entry name" value="aa-tRNA-synth_II/BPL/LPL"/>
</dbReference>
<dbReference type="InterPro" id="IPR004516">
    <property type="entry name" value="HisRS/HisZ"/>
</dbReference>
<dbReference type="Proteomes" id="UP000006875">
    <property type="component" value="Plasmid pILYOP01"/>
</dbReference>
<dbReference type="PIRSF" id="PIRSF001549">
    <property type="entry name" value="His-tRNA_synth"/>
    <property type="match status" value="1"/>
</dbReference>
<keyword evidence="12" id="KW-0436">Ligase</keyword>
<dbReference type="SUPFAM" id="SSF55681">
    <property type="entry name" value="Class II aaRS and biotin synthetases"/>
    <property type="match status" value="1"/>
</dbReference>
<dbReference type="GO" id="GO:0004821">
    <property type="term" value="F:histidine-tRNA ligase activity"/>
    <property type="evidence" value="ECO:0007669"/>
    <property type="project" value="TreeGrafter"/>
</dbReference>
<dbReference type="GO" id="GO:0000105">
    <property type="term" value="P:L-histidine biosynthetic process"/>
    <property type="evidence" value="ECO:0007669"/>
    <property type="project" value="UniProtKB-UniRule"/>
</dbReference>
<evidence type="ECO:0000256" key="7">
    <source>
        <dbReference type="ARBA" id="ARBA00023102"/>
    </source>
</evidence>
<comment type="function">
    <text evidence="8 9">Required for the first step of histidine biosynthesis. May allow the feedback regulation of ATP phosphoribosyltransferase activity by histidine.</text>
</comment>
<feature type="domain" description="Class II Histidinyl-tRNA synthetase (HisRS)-like catalytic core" evidence="11">
    <location>
        <begin position="4"/>
        <end position="297"/>
    </location>
</feature>
<dbReference type="OrthoDB" id="9800814at2"/>
<dbReference type="GO" id="GO:0005737">
    <property type="term" value="C:cytoplasm"/>
    <property type="evidence" value="ECO:0007669"/>
    <property type="project" value="UniProtKB-SubCell"/>
</dbReference>
<dbReference type="EMBL" id="CP002282">
    <property type="protein sequence ID" value="ADO84454.1"/>
    <property type="molecule type" value="Genomic_DNA"/>
</dbReference>
<feature type="binding site" evidence="10">
    <location>
        <position position="92"/>
    </location>
    <ligand>
        <name>L-histidine</name>
        <dbReference type="ChEBI" id="CHEBI:57595"/>
    </ligand>
</feature>
<dbReference type="HOGENOM" id="CLU_025113_0_0_0"/>
<dbReference type="UniPathway" id="UPA00031">
    <property type="reaction ID" value="UER00006"/>
</dbReference>
<dbReference type="Gene3D" id="3.30.930.10">
    <property type="entry name" value="Bira Bifunctional Protein, Domain 2"/>
    <property type="match status" value="1"/>
</dbReference>
<comment type="subcellular location">
    <subcellularLocation>
        <location evidence="1 9">Cytoplasm</location>
    </subcellularLocation>
</comment>
<dbReference type="KEGG" id="ipo:Ilyop_2699"/>
<dbReference type="RefSeq" id="WP_013389111.1">
    <property type="nucleotide sequence ID" value="NC_014633.1"/>
</dbReference>
<sequence>MKNYRKEEEFVMDLEKVFESYGYDKIRLNAFERYETYFENKDIIREGNLLKIINPKGDLYVLRPDMTLPVVKYFSDTQANRGKFYYNDSVFRTDKKGLGFGERKQVGIEYLGGENILSDVEVLDLAVQTLEKLDENYLLCISHTEFIKEMVNSISEDQEIRNQILDYLYRRSSDLESYLNKLGVDQKKISQVTKLNLFFGNFEKEKDTLYEMAVTEKQKKILEDLEMILKALNKKYPQDRIKVDFSISVALDYYNGLIFKGYISEIRKPILSGGRYDTLVKRFGKDASALGFCVEIDNYFDSIKREGTKIDYLFLYSDIESGFEAMEKAREMRKHGKTVRVLSEDKSESPEELKEKYSIIQYF</sequence>
<dbReference type="InterPro" id="IPR004517">
    <property type="entry name" value="HisZ"/>
</dbReference>
<keyword evidence="12" id="KW-0614">Plasmid</keyword>
<feature type="binding site" evidence="10">
    <location>
        <begin position="253"/>
        <end position="254"/>
    </location>
    <ligand>
        <name>L-histidine</name>
        <dbReference type="ChEBI" id="CHEBI:57595"/>
    </ligand>
</feature>
<comment type="subunit">
    <text evidence="9">Heteromultimer composed of HisG and HisZ subunits.</text>
</comment>
<feature type="binding site" evidence="10">
    <location>
        <begin position="65"/>
        <end position="67"/>
    </location>
    <ligand>
        <name>L-histidine</name>
        <dbReference type="ChEBI" id="CHEBI:57595"/>
    </ligand>
</feature>